<dbReference type="Proteomes" id="UP000066376">
    <property type="component" value="Chromosome"/>
</dbReference>
<gene>
    <name evidence="8" type="ORF">YLM1_0578</name>
</gene>
<protein>
    <submittedName>
        <fullName evidence="8">Isohomocitrate dehydrogenase AksF</fullName>
    </submittedName>
</protein>
<dbReference type="GO" id="GO:0006099">
    <property type="term" value="P:tricarboxylic acid cycle"/>
    <property type="evidence" value="ECO:0007669"/>
    <property type="project" value="TreeGrafter"/>
</dbReference>
<comment type="cofactor">
    <cofactor evidence="1">
        <name>Mg(2+)</name>
        <dbReference type="ChEBI" id="CHEBI:18420"/>
    </cofactor>
</comment>
<evidence type="ECO:0000313" key="9">
    <source>
        <dbReference type="Proteomes" id="UP000066376"/>
    </source>
</evidence>
<dbReference type="InterPro" id="IPR011828">
    <property type="entry name" value="LEU3_arc"/>
</dbReference>
<dbReference type="NCBIfam" id="NF040626">
    <property type="entry name" value="AksF2_Meth"/>
    <property type="match status" value="1"/>
</dbReference>
<dbReference type="GO" id="GO:0006102">
    <property type="term" value="P:isocitrate metabolic process"/>
    <property type="evidence" value="ECO:0007669"/>
    <property type="project" value="TreeGrafter"/>
</dbReference>
<evidence type="ECO:0000313" key="8">
    <source>
        <dbReference type="EMBL" id="AMK15135.1"/>
    </source>
</evidence>
<evidence type="ECO:0000256" key="6">
    <source>
        <dbReference type="ARBA" id="ARBA00023027"/>
    </source>
</evidence>
<keyword evidence="6" id="KW-0520">NAD</keyword>
<dbReference type="NCBIfam" id="TIGR02088">
    <property type="entry name" value="LEU3_arch"/>
    <property type="match status" value="1"/>
</dbReference>
<evidence type="ECO:0000256" key="3">
    <source>
        <dbReference type="ARBA" id="ARBA00022723"/>
    </source>
</evidence>
<evidence type="ECO:0000256" key="2">
    <source>
        <dbReference type="ARBA" id="ARBA00007769"/>
    </source>
</evidence>
<reference evidence="8 9" key="1">
    <citation type="journal article" date="2016" name="Genome Announc.">
        <title>Draft Genome Sequence of the Rumen Methanogen Methanobrevibacter olleyae YLM1.</title>
        <authorList>
            <person name="Kelly W.J."/>
            <person name="Li D."/>
            <person name="Lambie S.C."/>
            <person name="Cox F."/>
            <person name="Attwood G.T."/>
            <person name="Altermann E."/>
            <person name="Leahy S.C."/>
        </authorList>
    </citation>
    <scope>NUCLEOTIDE SEQUENCE [LARGE SCALE GENOMIC DNA]</scope>
    <source>
        <strain evidence="8 9">YLM1</strain>
    </source>
</reference>
<dbReference type="AlphaFoldDB" id="A0A126R0I7"/>
<keyword evidence="9" id="KW-1185">Reference proteome</keyword>
<dbReference type="PANTHER" id="PTHR11835">
    <property type="entry name" value="DECARBOXYLATING DEHYDROGENASES-ISOCITRATE, ISOPROPYLMALATE, TARTRATE"/>
    <property type="match status" value="1"/>
</dbReference>
<dbReference type="STRING" id="294671.YLM1_0578"/>
<dbReference type="Pfam" id="PF00180">
    <property type="entry name" value="Iso_dh"/>
    <property type="match status" value="1"/>
</dbReference>
<dbReference type="GO" id="GO:0000287">
    <property type="term" value="F:magnesium ion binding"/>
    <property type="evidence" value="ECO:0007669"/>
    <property type="project" value="InterPro"/>
</dbReference>
<dbReference type="PATRIC" id="fig|294671.3.peg.600"/>
<dbReference type="InterPro" id="IPR019818">
    <property type="entry name" value="IsoCit/isopropylmalate_DH_CS"/>
</dbReference>
<keyword evidence="3" id="KW-0479">Metal-binding</keyword>
<evidence type="ECO:0000256" key="4">
    <source>
        <dbReference type="ARBA" id="ARBA00022842"/>
    </source>
</evidence>
<dbReference type="PROSITE" id="PS00470">
    <property type="entry name" value="IDH_IMDH"/>
    <property type="match status" value="1"/>
</dbReference>
<comment type="similarity">
    <text evidence="2">Belongs to the isocitrate and isopropylmalate dehydrogenases family.</text>
</comment>
<dbReference type="FunFam" id="3.40.718.10:FF:000019">
    <property type="entry name" value="Homoisocitrate dehydrogenase"/>
    <property type="match status" value="1"/>
</dbReference>
<evidence type="ECO:0000256" key="1">
    <source>
        <dbReference type="ARBA" id="ARBA00001946"/>
    </source>
</evidence>
<dbReference type="GO" id="GO:0003862">
    <property type="term" value="F:3-isopropylmalate dehydrogenase activity"/>
    <property type="evidence" value="ECO:0007669"/>
    <property type="project" value="InterPro"/>
</dbReference>
<dbReference type="SUPFAM" id="SSF53659">
    <property type="entry name" value="Isocitrate/Isopropylmalate dehydrogenase-like"/>
    <property type="match status" value="1"/>
</dbReference>
<keyword evidence="4" id="KW-0460">Magnesium</keyword>
<dbReference type="SMART" id="SM01329">
    <property type="entry name" value="Iso_dh"/>
    <property type="match status" value="1"/>
</dbReference>
<dbReference type="Gene3D" id="3.40.718.10">
    <property type="entry name" value="Isopropylmalate Dehydrogenase"/>
    <property type="match status" value="1"/>
</dbReference>
<organism evidence="8 9">
    <name type="scientific">Methanobrevibacter olleyae</name>
    <dbReference type="NCBI Taxonomy" id="294671"/>
    <lineage>
        <taxon>Archaea</taxon>
        <taxon>Methanobacteriati</taxon>
        <taxon>Methanobacteriota</taxon>
        <taxon>Methanomada group</taxon>
        <taxon>Methanobacteria</taxon>
        <taxon>Methanobacteriales</taxon>
        <taxon>Methanobacteriaceae</taxon>
        <taxon>Methanobrevibacter</taxon>
    </lineage>
</organism>
<evidence type="ECO:0000256" key="5">
    <source>
        <dbReference type="ARBA" id="ARBA00023002"/>
    </source>
</evidence>
<dbReference type="InterPro" id="IPR024084">
    <property type="entry name" value="IsoPropMal-DH-like_dom"/>
</dbReference>
<keyword evidence="5" id="KW-0560">Oxidoreductase</keyword>
<evidence type="ECO:0000259" key="7">
    <source>
        <dbReference type="SMART" id="SM01329"/>
    </source>
</evidence>
<dbReference type="RefSeq" id="WP_067146125.1">
    <property type="nucleotide sequence ID" value="NZ_CP014265.1"/>
</dbReference>
<dbReference type="PANTHER" id="PTHR11835:SF34">
    <property type="entry name" value="ISOCITRATE DEHYDROGENASE [NAD] SUBUNIT ALPHA, MITOCHONDRIAL"/>
    <property type="match status" value="1"/>
</dbReference>
<dbReference type="GO" id="GO:0009098">
    <property type="term" value="P:L-leucine biosynthetic process"/>
    <property type="evidence" value="ECO:0007669"/>
    <property type="project" value="InterPro"/>
</dbReference>
<name>A0A126R0I7_METOL</name>
<feature type="domain" description="Isopropylmalate dehydrogenase-like" evidence="7">
    <location>
        <begin position="3"/>
        <end position="326"/>
    </location>
</feature>
<dbReference type="GeneID" id="28488875"/>
<dbReference type="GO" id="GO:0051287">
    <property type="term" value="F:NAD binding"/>
    <property type="evidence" value="ECO:0007669"/>
    <property type="project" value="InterPro"/>
</dbReference>
<dbReference type="GO" id="GO:0004449">
    <property type="term" value="F:isocitrate dehydrogenase (NAD+) activity"/>
    <property type="evidence" value="ECO:0007669"/>
    <property type="project" value="TreeGrafter"/>
</dbReference>
<dbReference type="EMBL" id="CP014265">
    <property type="protein sequence ID" value="AMK15135.1"/>
    <property type="molecule type" value="Genomic_DNA"/>
</dbReference>
<accession>A0A126R0I7</accession>
<reference evidence="9" key="2">
    <citation type="submission" date="2016-02" db="EMBL/GenBank/DDBJ databases">
        <title>The draft genome sequence of the rumen methanogen Methanobrevibacter olleyae YLM1.</title>
        <authorList>
            <consortium name="New Zealand Agricultural Greenhouse Gas Research Centre/Pastoral Greenhouse Gas Research Consortium"/>
            <person name="Kelly W.J."/>
            <person name="Li D."/>
            <person name="Lambie S.C."/>
            <person name="Attwood G.T."/>
            <person name="Altermann E."/>
            <person name="Leahy S.C."/>
        </authorList>
    </citation>
    <scope>NUCLEOTIDE SEQUENCE [LARGE SCALE GENOMIC DNA]</scope>
    <source>
        <strain evidence="9">YLM1</strain>
    </source>
</reference>
<proteinExistence type="inferred from homology"/>
<dbReference type="KEGG" id="mol:YLM1_0578"/>
<sequence length="334" mass="36623">MIKIARIDGDGIGKEVTEAGVAVLESLDLNFDFYEAEAGRECFEKNGTTIPEETIKVAKNTKATLFGAISSTPGEKSPIIVLRQELDTYANLRPIKSFKGIDCLFNDLDFLIVRENTEGLYSGYETIDETKDKAIAQRVITKKASERISKLAFEEAISLKKESVTCVHKANVLKKTDGIFKESFYKVAQDYPNIKTNDYYVDATAMYLLIKPQEFDVIVTSNLFGDILSDASAGLVGGLGLAPSGNIGDKHGIFEPVHGSAPDIAGNNISNPIAMLLSVSMMLEYLNETYWAEKVKIACENVLEKGKVKTPDLGGNNKTMDVANEVIKEIENLI</sequence>
<dbReference type="GO" id="GO:0019298">
    <property type="term" value="P:coenzyme B biosynthetic process"/>
    <property type="evidence" value="ECO:0007669"/>
    <property type="project" value="UniProtKB-ARBA"/>
</dbReference>